<dbReference type="GO" id="GO:0090575">
    <property type="term" value="C:RNA polymerase II transcription regulator complex"/>
    <property type="evidence" value="ECO:0007669"/>
    <property type="project" value="TreeGrafter"/>
</dbReference>
<dbReference type="SUPFAM" id="SSF47459">
    <property type="entry name" value="HLH, helix-loop-helix DNA-binding domain"/>
    <property type="match status" value="1"/>
</dbReference>
<evidence type="ECO:0000259" key="5">
    <source>
        <dbReference type="PROSITE" id="PS50888"/>
    </source>
</evidence>
<keyword evidence="3" id="KW-0804">Transcription</keyword>
<name>A0A5N6P9Z9_9ASTR</name>
<keyword evidence="2" id="KW-0805">Transcription regulation</keyword>
<evidence type="ECO:0000313" key="7">
    <source>
        <dbReference type="Proteomes" id="UP000326396"/>
    </source>
</evidence>
<comment type="caution">
    <text evidence="6">The sequence shown here is derived from an EMBL/GenBank/DDBJ whole genome shotgun (WGS) entry which is preliminary data.</text>
</comment>
<dbReference type="PANTHER" id="PTHR13935">
    <property type="entry name" value="ACHAETE-SCUTE TRANSCRIPTION FACTOR-RELATED"/>
    <property type="match status" value="1"/>
</dbReference>
<evidence type="ECO:0000256" key="4">
    <source>
        <dbReference type="ARBA" id="ARBA00023242"/>
    </source>
</evidence>
<comment type="subcellular location">
    <subcellularLocation>
        <location evidence="1">Nucleus</location>
    </subcellularLocation>
</comment>
<evidence type="ECO:0000313" key="6">
    <source>
        <dbReference type="EMBL" id="KAD6118925.1"/>
    </source>
</evidence>
<dbReference type="InterPro" id="IPR036638">
    <property type="entry name" value="HLH_DNA-bd_sf"/>
</dbReference>
<dbReference type="EMBL" id="SZYD01000005">
    <property type="protein sequence ID" value="KAD6118925.1"/>
    <property type="molecule type" value="Genomic_DNA"/>
</dbReference>
<dbReference type="GO" id="GO:0000977">
    <property type="term" value="F:RNA polymerase II transcription regulatory region sequence-specific DNA binding"/>
    <property type="evidence" value="ECO:0007669"/>
    <property type="project" value="TreeGrafter"/>
</dbReference>
<evidence type="ECO:0000256" key="3">
    <source>
        <dbReference type="ARBA" id="ARBA00023163"/>
    </source>
</evidence>
<dbReference type="PANTHER" id="PTHR13935:SF46">
    <property type="entry name" value="TRANSCRIPTION FACTOR BHLH167-RELATED"/>
    <property type="match status" value="1"/>
</dbReference>
<sequence length="183" mass="20822">MMQRQDGSLEKIERKIIEKNRRTQMKTLCFKLNSLVPSLLSQPSKLITQESQFNHSIAHIEELKKRIDILKDNRDKLINGEKDNKFYNFRDGQPDDAVSCDSVTIPPAMELQELEGGLKVIFISNPERKDLFSKIIGIVEDGGAEVVKGGYATLVDKVIYTIHAKVQITLIYHVNPPFRKAQA</sequence>
<proteinExistence type="predicted"/>
<keyword evidence="4" id="KW-0539">Nucleus</keyword>
<dbReference type="Proteomes" id="UP000326396">
    <property type="component" value="Linkage Group LG13"/>
</dbReference>
<organism evidence="6 7">
    <name type="scientific">Mikania micrantha</name>
    <name type="common">bitter vine</name>
    <dbReference type="NCBI Taxonomy" id="192012"/>
    <lineage>
        <taxon>Eukaryota</taxon>
        <taxon>Viridiplantae</taxon>
        <taxon>Streptophyta</taxon>
        <taxon>Embryophyta</taxon>
        <taxon>Tracheophyta</taxon>
        <taxon>Spermatophyta</taxon>
        <taxon>Magnoliopsida</taxon>
        <taxon>eudicotyledons</taxon>
        <taxon>Gunneridae</taxon>
        <taxon>Pentapetalae</taxon>
        <taxon>asterids</taxon>
        <taxon>campanulids</taxon>
        <taxon>Asterales</taxon>
        <taxon>Asteraceae</taxon>
        <taxon>Asteroideae</taxon>
        <taxon>Heliantheae alliance</taxon>
        <taxon>Eupatorieae</taxon>
        <taxon>Mikania</taxon>
    </lineage>
</organism>
<dbReference type="GO" id="GO:0046983">
    <property type="term" value="F:protein dimerization activity"/>
    <property type="evidence" value="ECO:0007669"/>
    <property type="project" value="InterPro"/>
</dbReference>
<dbReference type="OrthoDB" id="1870484at2759"/>
<gene>
    <name evidence="6" type="ORF">E3N88_10196</name>
</gene>
<dbReference type="InterPro" id="IPR015660">
    <property type="entry name" value="MASH1/Ascl1a-like"/>
</dbReference>
<accession>A0A5N6P9Z9</accession>
<evidence type="ECO:0000256" key="1">
    <source>
        <dbReference type="ARBA" id="ARBA00004123"/>
    </source>
</evidence>
<dbReference type="PROSITE" id="PS50888">
    <property type="entry name" value="BHLH"/>
    <property type="match status" value="1"/>
</dbReference>
<reference evidence="6 7" key="1">
    <citation type="submission" date="2019-05" db="EMBL/GenBank/DDBJ databases">
        <title>Mikania micrantha, genome provides insights into the molecular mechanism of rapid growth.</title>
        <authorList>
            <person name="Liu B."/>
        </authorList>
    </citation>
    <scope>NUCLEOTIDE SEQUENCE [LARGE SCALE GENOMIC DNA]</scope>
    <source>
        <strain evidence="6">NLD-2019</strain>
        <tissue evidence="6">Leaf</tissue>
    </source>
</reference>
<protein>
    <recommendedName>
        <fullName evidence="5">BHLH domain-containing protein</fullName>
    </recommendedName>
</protein>
<dbReference type="Gene3D" id="4.10.280.10">
    <property type="entry name" value="Helix-loop-helix DNA-binding domain"/>
    <property type="match status" value="1"/>
</dbReference>
<keyword evidence="7" id="KW-1185">Reference proteome</keyword>
<evidence type="ECO:0000256" key="2">
    <source>
        <dbReference type="ARBA" id="ARBA00023015"/>
    </source>
</evidence>
<dbReference type="InterPro" id="IPR011598">
    <property type="entry name" value="bHLH_dom"/>
</dbReference>
<dbReference type="AlphaFoldDB" id="A0A5N6P9Z9"/>
<feature type="domain" description="BHLH" evidence="5">
    <location>
        <begin position="9"/>
        <end position="63"/>
    </location>
</feature>
<dbReference type="GO" id="GO:0000981">
    <property type="term" value="F:DNA-binding transcription factor activity, RNA polymerase II-specific"/>
    <property type="evidence" value="ECO:0007669"/>
    <property type="project" value="TreeGrafter"/>
</dbReference>